<evidence type="ECO:0000256" key="4">
    <source>
        <dbReference type="ARBA" id="ARBA00005555"/>
    </source>
</evidence>
<dbReference type="Pfam" id="PF08647">
    <property type="entry name" value="BRE1"/>
    <property type="match status" value="1"/>
</dbReference>
<dbReference type="Gene3D" id="3.30.40.10">
    <property type="entry name" value="Zinc/RING finger domain, C3HC4 (zinc finger)"/>
    <property type="match status" value="1"/>
</dbReference>
<proteinExistence type="inferred from homology"/>
<feature type="region of interest" description="Disordered" evidence="17">
    <location>
        <begin position="242"/>
        <end position="272"/>
    </location>
</feature>
<dbReference type="SUPFAM" id="SSF57850">
    <property type="entry name" value="RING/U-box"/>
    <property type="match status" value="1"/>
</dbReference>
<comment type="catalytic activity">
    <reaction evidence="1 15">
        <text>S-ubiquitinyl-[E2 ubiquitin-conjugating enzyme]-L-cysteine + [acceptor protein]-L-lysine = [E2 ubiquitin-conjugating enzyme]-L-cysteine + N(6)-ubiquitinyl-[acceptor protein]-L-lysine.</text>
        <dbReference type="EC" id="2.3.2.27"/>
    </reaction>
</comment>
<dbReference type="SMART" id="SM00184">
    <property type="entry name" value="RING"/>
    <property type="match status" value="1"/>
</dbReference>
<dbReference type="GO" id="GO:0008270">
    <property type="term" value="F:zinc ion binding"/>
    <property type="evidence" value="ECO:0007669"/>
    <property type="project" value="UniProtKB-KW"/>
</dbReference>
<protein>
    <recommendedName>
        <fullName evidence="15">E3 ubiquitin protein ligase</fullName>
        <ecNumber evidence="15">2.3.2.27</ecNumber>
    </recommendedName>
</protein>
<evidence type="ECO:0000256" key="2">
    <source>
        <dbReference type="ARBA" id="ARBA00004123"/>
    </source>
</evidence>
<evidence type="ECO:0000256" key="3">
    <source>
        <dbReference type="ARBA" id="ARBA00004906"/>
    </source>
</evidence>
<dbReference type="HOGENOM" id="CLU_019713_2_0_1"/>
<dbReference type="CDD" id="cd16499">
    <property type="entry name" value="RING-HC_Bre1-like"/>
    <property type="match status" value="1"/>
</dbReference>
<dbReference type="GO" id="GO:0016567">
    <property type="term" value="P:protein ubiquitination"/>
    <property type="evidence" value="ECO:0007669"/>
    <property type="project" value="UniProtKB-UniRule"/>
</dbReference>
<dbReference type="OMA" id="YRQMQEY"/>
<evidence type="ECO:0000256" key="17">
    <source>
        <dbReference type="SAM" id="MobiDB-lite"/>
    </source>
</evidence>
<feature type="coiled-coil region" evidence="16">
    <location>
        <begin position="177"/>
        <end position="232"/>
    </location>
</feature>
<evidence type="ECO:0000256" key="12">
    <source>
        <dbReference type="ARBA" id="ARBA00023242"/>
    </source>
</evidence>
<evidence type="ECO:0000259" key="18">
    <source>
        <dbReference type="PROSITE" id="PS50089"/>
    </source>
</evidence>
<sequence>MTATKAHLPALPSLHAIEMEDRKRSLIHDVDDLAPSRKRLKDENGGTMRMAEDKEKDVEDYQKDAILRQMKEYRRQKKDAEDQLSELHKKTKYHSDHLRICDAWFAQLLDEVRVLAADKLPTPPPSAPPSTGEELYKSALLFEDNDAFSDHLKVRSDGIKSAISDLFGRLPSAAPDVEDLKSQLNELLAKEKEHAVELRQTIDERDSFNERLETAMMRYMTAERKLDRAKSSQVQKLERQAIMGGNGDASLPATFKAGATPKKEHSDANGELENGVASVEAEAQRKEAIAAAEKQKTQLEEIEVENERLTNELSAARTKLASLSDDDYAETLLFKTLKSQYEDVIKRVNDLEATNVQLREEAQRFQSERAAYRNQMDDEARSQTSDIEAANARAETDLARIRHTRDQLSSEMSILKASEENSRYSAVHAQELAEAKDQRIAALESHVKRLEVQVGEAEAALGELDDLDADALKAKLRALDTQYQLLSNELPSMEAAWKKTQALASKKIDDIASWEEQIGRLTAEKAKADQKYFAAMKAKDMREAELRTLKNQSSRSSEIVSQLKDGETKTKELNINLERQLADTKENLSKIESQHRIAEQKLKEANTSAEGLKKNVDELKTLVGAKDKEILGTAKAKRQAEEDLEKCKARLDDTKKQYDTLKKSRAAVSSTSGDDWRKVAICPVCNANIRNTVLKLCGHVFCNSCVKDLISNRSRKCPSCGKAFGANDHMQCVLT</sequence>
<dbReference type="EMBL" id="KB446540">
    <property type="protein sequence ID" value="EME43206.1"/>
    <property type="molecule type" value="Genomic_DNA"/>
</dbReference>
<comment type="function">
    <text evidence="13">E3 ubiquitin-protein ligase that mediates monoubiquitination of histone H2B to form H2BK123ub1. H2BK123ub1 gives a specific tag for epigenetic transcriptional activation and is also a prerequisite for H3K4me and H3K79me formation.</text>
</comment>
<feature type="coiled-coil region" evidence="16">
    <location>
        <begin position="276"/>
        <end position="531"/>
    </location>
</feature>
<dbReference type="PANTHER" id="PTHR23163">
    <property type="entry name" value="RING FINGER PROTEIN-RELATED"/>
    <property type="match status" value="1"/>
</dbReference>
<dbReference type="UniPathway" id="UPA00143"/>
<dbReference type="Pfam" id="PF26095">
    <property type="entry name" value="CC_Bre1"/>
    <property type="match status" value="1"/>
</dbReference>
<keyword evidence="10 15" id="KW-0156">Chromatin regulator</keyword>
<dbReference type="InterPro" id="IPR018957">
    <property type="entry name" value="Znf_C3HC4_RING-type"/>
</dbReference>
<dbReference type="PROSITE" id="PS00518">
    <property type="entry name" value="ZF_RING_1"/>
    <property type="match status" value="1"/>
</dbReference>
<keyword evidence="6 15" id="KW-0479">Metal-binding</keyword>
<dbReference type="InterPro" id="IPR017907">
    <property type="entry name" value="Znf_RING_CS"/>
</dbReference>
<evidence type="ECO:0000256" key="6">
    <source>
        <dbReference type="ARBA" id="ARBA00022723"/>
    </source>
</evidence>
<dbReference type="EC" id="2.3.2.27" evidence="15"/>
<gene>
    <name evidence="19" type="ORF">DOTSEDRAFT_72555</name>
</gene>
<keyword evidence="11 15" id="KW-0175">Coiled coil</keyword>
<evidence type="ECO:0000256" key="7">
    <source>
        <dbReference type="ARBA" id="ARBA00022771"/>
    </source>
</evidence>
<dbReference type="InterPro" id="IPR001841">
    <property type="entry name" value="Znf_RING"/>
</dbReference>
<evidence type="ECO:0000256" key="5">
    <source>
        <dbReference type="ARBA" id="ARBA00022679"/>
    </source>
</evidence>
<comment type="subcellular location">
    <subcellularLocation>
        <location evidence="2 15">Nucleus</location>
    </subcellularLocation>
</comment>
<dbReference type="OrthoDB" id="654191at2759"/>
<dbReference type="GO" id="GO:0033503">
    <property type="term" value="C:HULC complex"/>
    <property type="evidence" value="ECO:0007669"/>
    <property type="project" value="TreeGrafter"/>
</dbReference>
<feature type="coiled-coil region" evidence="16">
    <location>
        <begin position="63"/>
        <end position="90"/>
    </location>
</feature>
<keyword evidence="9 15" id="KW-0862">Zinc</keyword>
<accession>M2YMJ8</accession>
<dbReference type="PANTHER" id="PTHR23163:SF0">
    <property type="entry name" value="E3 UBIQUITIN-PROTEIN LIGASE BRE1"/>
    <property type="match status" value="1"/>
</dbReference>
<feature type="domain" description="RING-type" evidence="18">
    <location>
        <begin position="682"/>
        <end position="720"/>
    </location>
</feature>
<evidence type="ECO:0000256" key="1">
    <source>
        <dbReference type="ARBA" id="ARBA00000900"/>
    </source>
</evidence>
<evidence type="ECO:0000256" key="9">
    <source>
        <dbReference type="ARBA" id="ARBA00022833"/>
    </source>
</evidence>
<keyword evidence="7 14" id="KW-0863">Zinc-finger</keyword>
<evidence type="ECO:0000256" key="14">
    <source>
        <dbReference type="PROSITE-ProRule" id="PRU00175"/>
    </source>
</evidence>
<feature type="coiled-coil region" evidence="16">
    <location>
        <begin position="574"/>
        <end position="664"/>
    </location>
</feature>
<keyword evidence="8 15" id="KW-0833">Ubl conjugation pathway</keyword>
<dbReference type="STRING" id="675120.M2YMJ8"/>
<name>M2YMJ8_DOTSN</name>
<evidence type="ECO:0000256" key="13">
    <source>
        <dbReference type="ARBA" id="ARBA00059679"/>
    </source>
</evidence>
<keyword evidence="5 15" id="KW-0808">Transferase</keyword>
<reference evidence="19 20" key="2">
    <citation type="journal article" date="2012" name="PLoS Pathog.">
        <title>Diverse lifestyles and strategies of plant pathogenesis encoded in the genomes of eighteen Dothideomycetes fungi.</title>
        <authorList>
            <person name="Ohm R.A."/>
            <person name="Feau N."/>
            <person name="Henrissat B."/>
            <person name="Schoch C.L."/>
            <person name="Horwitz B.A."/>
            <person name="Barry K.W."/>
            <person name="Condon B.J."/>
            <person name="Copeland A.C."/>
            <person name="Dhillon B."/>
            <person name="Glaser F."/>
            <person name="Hesse C.N."/>
            <person name="Kosti I."/>
            <person name="LaButti K."/>
            <person name="Lindquist E.A."/>
            <person name="Lucas S."/>
            <person name="Salamov A.A."/>
            <person name="Bradshaw R.E."/>
            <person name="Ciuffetti L."/>
            <person name="Hamelin R.C."/>
            <person name="Kema G.H.J."/>
            <person name="Lawrence C."/>
            <person name="Scott J.A."/>
            <person name="Spatafora J.W."/>
            <person name="Turgeon B.G."/>
            <person name="de Wit P.J.G.M."/>
            <person name="Zhong S."/>
            <person name="Goodwin S.B."/>
            <person name="Grigoriev I.V."/>
        </authorList>
    </citation>
    <scope>NUCLEOTIDE SEQUENCE [LARGE SCALE GENOMIC DNA]</scope>
    <source>
        <strain evidence="20">NZE10 / CBS 128990</strain>
    </source>
</reference>
<feature type="region of interest" description="Disordered" evidence="17">
    <location>
        <begin position="37"/>
        <end position="57"/>
    </location>
</feature>
<evidence type="ECO:0000256" key="10">
    <source>
        <dbReference type="ARBA" id="ARBA00022853"/>
    </source>
</evidence>
<comment type="pathway">
    <text evidence="3 15">Protein modification; protein ubiquitination.</text>
</comment>
<dbReference type="eggNOG" id="KOG0978">
    <property type="taxonomic scope" value="Eukaryota"/>
</dbReference>
<dbReference type="PROSITE" id="PS50089">
    <property type="entry name" value="ZF_RING_2"/>
    <property type="match status" value="1"/>
</dbReference>
<keyword evidence="20" id="KW-1185">Reference proteome</keyword>
<evidence type="ECO:0000256" key="11">
    <source>
        <dbReference type="ARBA" id="ARBA00023054"/>
    </source>
</evidence>
<dbReference type="GO" id="GO:0006325">
    <property type="term" value="P:chromatin organization"/>
    <property type="evidence" value="ECO:0007669"/>
    <property type="project" value="UniProtKB-KW"/>
</dbReference>
<evidence type="ECO:0000313" key="19">
    <source>
        <dbReference type="EMBL" id="EME43206.1"/>
    </source>
</evidence>
<comment type="similarity">
    <text evidence="4 15">Belongs to the BRE1 family.</text>
</comment>
<keyword evidence="12 15" id="KW-0539">Nucleus</keyword>
<evidence type="ECO:0000256" key="16">
    <source>
        <dbReference type="SAM" id="Coils"/>
    </source>
</evidence>
<evidence type="ECO:0000256" key="8">
    <source>
        <dbReference type="ARBA" id="ARBA00022786"/>
    </source>
</evidence>
<dbReference type="Proteomes" id="UP000016933">
    <property type="component" value="Unassembled WGS sequence"/>
</dbReference>
<organism evidence="19 20">
    <name type="scientific">Dothistroma septosporum (strain NZE10 / CBS 128990)</name>
    <name type="common">Red band needle blight fungus</name>
    <name type="synonym">Mycosphaerella pini</name>
    <dbReference type="NCBI Taxonomy" id="675120"/>
    <lineage>
        <taxon>Eukaryota</taxon>
        <taxon>Fungi</taxon>
        <taxon>Dikarya</taxon>
        <taxon>Ascomycota</taxon>
        <taxon>Pezizomycotina</taxon>
        <taxon>Dothideomycetes</taxon>
        <taxon>Dothideomycetidae</taxon>
        <taxon>Mycosphaerellales</taxon>
        <taxon>Mycosphaerellaceae</taxon>
        <taxon>Dothistroma</taxon>
    </lineage>
</organism>
<dbReference type="InterPro" id="IPR013083">
    <property type="entry name" value="Znf_RING/FYVE/PHD"/>
</dbReference>
<dbReference type="GO" id="GO:0061630">
    <property type="term" value="F:ubiquitin protein ligase activity"/>
    <property type="evidence" value="ECO:0007669"/>
    <property type="project" value="UniProtKB-EC"/>
</dbReference>
<reference evidence="20" key="1">
    <citation type="journal article" date="2012" name="PLoS Genet.">
        <title>The genomes of the fungal plant pathogens Cladosporium fulvum and Dothistroma septosporum reveal adaptation to different hosts and lifestyles but also signatures of common ancestry.</title>
        <authorList>
            <person name="de Wit P.J.G.M."/>
            <person name="van der Burgt A."/>
            <person name="Oekmen B."/>
            <person name="Stergiopoulos I."/>
            <person name="Abd-Elsalam K.A."/>
            <person name="Aerts A.L."/>
            <person name="Bahkali A.H."/>
            <person name="Beenen H.G."/>
            <person name="Chettri P."/>
            <person name="Cox M.P."/>
            <person name="Datema E."/>
            <person name="de Vries R.P."/>
            <person name="Dhillon B."/>
            <person name="Ganley A.R."/>
            <person name="Griffiths S.A."/>
            <person name="Guo Y."/>
            <person name="Hamelin R.C."/>
            <person name="Henrissat B."/>
            <person name="Kabir M.S."/>
            <person name="Jashni M.K."/>
            <person name="Kema G."/>
            <person name="Klaubauf S."/>
            <person name="Lapidus A."/>
            <person name="Levasseur A."/>
            <person name="Lindquist E."/>
            <person name="Mehrabi R."/>
            <person name="Ohm R.A."/>
            <person name="Owen T.J."/>
            <person name="Salamov A."/>
            <person name="Schwelm A."/>
            <person name="Schijlen E."/>
            <person name="Sun H."/>
            <person name="van den Burg H.A."/>
            <person name="van Ham R.C.H.J."/>
            <person name="Zhang S."/>
            <person name="Goodwin S.B."/>
            <person name="Grigoriev I.V."/>
            <person name="Collemare J."/>
            <person name="Bradshaw R.E."/>
        </authorList>
    </citation>
    <scope>NUCLEOTIDE SEQUENCE [LARGE SCALE GENOMIC DNA]</scope>
    <source>
        <strain evidence="20">NZE10 / CBS 128990</strain>
    </source>
</reference>
<evidence type="ECO:0000256" key="15">
    <source>
        <dbReference type="RuleBase" id="RU365038"/>
    </source>
</evidence>
<dbReference type="GO" id="GO:0005634">
    <property type="term" value="C:nucleus"/>
    <property type="evidence" value="ECO:0007669"/>
    <property type="project" value="UniProtKB-SubCell"/>
</dbReference>
<dbReference type="InterPro" id="IPR058643">
    <property type="entry name" value="BRE1-like_CC"/>
</dbReference>
<dbReference type="InterPro" id="IPR013956">
    <property type="entry name" value="E3_ubiquit_lig_Bre1"/>
</dbReference>
<dbReference type="AlphaFoldDB" id="M2YMJ8"/>
<evidence type="ECO:0000313" key="20">
    <source>
        <dbReference type="Proteomes" id="UP000016933"/>
    </source>
</evidence>
<dbReference type="Pfam" id="PF00097">
    <property type="entry name" value="zf-C3HC4"/>
    <property type="match status" value="1"/>
</dbReference>